<sequence>MVKPKKKQDKRQETSTKSYLDRISEEVYERFFRANKKINPFKYDFVINGSAICNKTSPFLIILIPSIPNNKEVRNAIRTTWGSIAKGGVWPRKSLNVKIKLAFLLGMSEPENLTLTKLINQESTTYGDLTEGNFTDSYYNLTLKVLLGLKWVTLFCNNANFLVKADEDTFVNLPKLIEILNKQRVSPEGKILGHLNLRSPVLRSDVFITGMLAKSINTTVAALPGVAFWGEKAAISCDFVLDKKISGSTIKGKVSFCLLPYERAGLYHLNNVI</sequence>
<reference evidence="11 12" key="1">
    <citation type="submission" date="2022-12" db="EMBL/GenBank/DDBJ databases">
        <title>Chromosome-level genome of Tegillarca granosa.</title>
        <authorList>
            <person name="Kim J."/>
        </authorList>
    </citation>
    <scope>NUCLEOTIDE SEQUENCE [LARGE SCALE GENOMIC DNA]</scope>
    <source>
        <strain evidence="11">Teg-2019</strain>
        <tissue evidence="11">Adductor muscle</tissue>
    </source>
</reference>
<evidence type="ECO:0000256" key="8">
    <source>
        <dbReference type="ARBA" id="ARBA00023034"/>
    </source>
</evidence>
<comment type="caution">
    <text evidence="11">The sequence shown here is derived from an EMBL/GenBank/DDBJ whole genome shotgun (WGS) entry which is preliminary data.</text>
</comment>
<evidence type="ECO:0000256" key="9">
    <source>
        <dbReference type="ARBA" id="ARBA00023136"/>
    </source>
</evidence>
<comment type="similarity">
    <text evidence="2 10">Belongs to the glycosyltransferase 31 family.</text>
</comment>
<evidence type="ECO:0000256" key="1">
    <source>
        <dbReference type="ARBA" id="ARBA00004323"/>
    </source>
</evidence>
<keyword evidence="3 10" id="KW-0328">Glycosyltransferase</keyword>
<evidence type="ECO:0000256" key="6">
    <source>
        <dbReference type="ARBA" id="ARBA00022968"/>
    </source>
</evidence>
<keyword evidence="8 10" id="KW-0333">Golgi apparatus</keyword>
<keyword evidence="6" id="KW-0735">Signal-anchor</keyword>
<dbReference type="PANTHER" id="PTHR11214">
    <property type="entry name" value="BETA-1,3-N-ACETYLGLUCOSAMINYLTRANSFERASE"/>
    <property type="match status" value="1"/>
</dbReference>
<gene>
    <name evidence="11" type="ORF">KUTeg_004601</name>
</gene>
<evidence type="ECO:0000256" key="4">
    <source>
        <dbReference type="ARBA" id="ARBA00022679"/>
    </source>
</evidence>
<evidence type="ECO:0000256" key="2">
    <source>
        <dbReference type="ARBA" id="ARBA00008661"/>
    </source>
</evidence>
<organism evidence="11 12">
    <name type="scientific">Tegillarca granosa</name>
    <name type="common">Malaysian cockle</name>
    <name type="synonym">Anadara granosa</name>
    <dbReference type="NCBI Taxonomy" id="220873"/>
    <lineage>
        <taxon>Eukaryota</taxon>
        <taxon>Metazoa</taxon>
        <taxon>Spiralia</taxon>
        <taxon>Lophotrochozoa</taxon>
        <taxon>Mollusca</taxon>
        <taxon>Bivalvia</taxon>
        <taxon>Autobranchia</taxon>
        <taxon>Pteriomorphia</taxon>
        <taxon>Arcoida</taxon>
        <taxon>Arcoidea</taxon>
        <taxon>Arcidae</taxon>
        <taxon>Tegillarca</taxon>
    </lineage>
</organism>
<evidence type="ECO:0000256" key="3">
    <source>
        <dbReference type="ARBA" id="ARBA00022676"/>
    </source>
</evidence>
<protein>
    <recommendedName>
        <fullName evidence="10">Hexosyltransferase</fullName>
        <ecNumber evidence="10">2.4.1.-</ecNumber>
    </recommendedName>
</protein>
<comment type="subcellular location">
    <subcellularLocation>
        <location evidence="1 10">Golgi apparatus membrane</location>
        <topology evidence="1 10">Single-pass type II membrane protein</topology>
    </subcellularLocation>
</comment>
<keyword evidence="12" id="KW-1185">Reference proteome</keyword>
<evidence type="ECO:0000313" key="11">
    <source>
        <dbReference type="EMBL" id="KAJ8319510.1"/>
    </source>
</evidence>
<dbReference type="InterPro" id="IPR002659">
    <property type="entry name" value="Glyco_trans_31"/>
</dbReference>
<dbReference type="EMBL" id="JARBDR010000214">
    <property type="protein sequence ID" value="KAJ8319510.1"/>
    <property type="molecule type" value="Genomic_DNA"/>
</dbReference>
<proteinExistence type="inferred from homology"/>
<dbReference type="PANTHER" id="PTHR11214:SF314">
    <property type="entry name" value="HEXOSYLTRANSFERASE"/>
    <property type="match status" value="1"/>
</dbReference>
<dbReference type="Proteomes" id="UP001217089">
    <property type="component" value="Unassembled WGS sequence"/>
</dbReference>
<keyword evidence="9" id="KW-0472">Membrane</keyword>
<dbReference type="EC" id="2.4.1.-" evidence="10"/>
<evidence type="ECO:0000256" key="10">
    <source>
        <dbReference type="RuleBase" id="RU363063"/>
    </source>
</evidence>
<accession>A0ABQ9FT97</accession>
<keyword evidence="5" id="KW-0812">Transmembrane</keyword>
<evidence type="ECO:0000256" key="5">
    <source>
        <dbReference type="ARBA" id="ARBA00022692"/>
    </source>
</evidence>
<dbReference type="Pfam" id="PF01762">
    <property type="entry name" value="Galactosyl_T"/>
    <property type="match status" value="1"/>
</dbReference>
<keyword evidence="7" id="KW-1133">Transmembrane helix</keyword>
<dbReference type="Gene3D" id="3.90.550.50">
    <property type="match status" value="1"/>
</dbReference>
<name>A0ABQ9FT97_TEGGR</name>
<evidence type="ECO:0000313" key="12">
    <source>
        <dbReference type="Proteomes" id="UP001217089"/>
    </source>
</evidence>
<keyword evidence="4" id="KW-0808">Transferase</keyword>
<evidence type="ECO:0000256" key="7">
    <source>
        <dbReference type="ARBA" id="ARBA00022989"/>
    </source>
</evidence>